<sequence length="81" mass="9124">MVSANIVKAVPVRFIKNSILPVCNTCVFFEPMVPKSMKAPRCNKFGEKNIITGKITYEVAEYCRQNQNLCGTVGNYYVQNT</sequence>
<protein>
    <submittedName>
        <fullName evidence="1">Uncharacterized protein</fullName>
    </submittedName>
</protein>
<dbReference type="EMBL" id="MN739649">
    <property type="protein sequence ID" value="QHT18154.1"/>
    <property type="molecule type" value="Genomic_DNA"/>
</dbReference>
<proteinExistence type="predicted"/>
<evidence type="ECO:0000313" key="1">
    <source>
        <dbReference type="EMBL" id="QHT18154.1"/>
    </source>
</evidence>
<organism evidence="1">
    <name type="scientific">viral metagenome</name>
    <dbReference type="NCBI Taxonomy" id="1070528"/>
    <lineage>
        <taxon>unclassified sequences</taxon>
        <taxon>metagenomes</taxon>
        <taxon>organismal metagenomes</taxon>
    </lineage>
</organism>
<accession>A0A6C0DP96</accession>
<reference evidence="1" key="1">
    <citation type="journal article" date="2020" name="Nature">
        <title>Giant virus diversity and host interactions through global metagenomics.</title>
        <authorList>
            <person name="Schulz F."/>
            <person name="Roux S."/>
            <person name="Paez-Espino D."/>
            <person name="Jungbluth S."/>
            <person name="Walsh D.A."/>
            <person name="Denef V.J."/>
            <person name="McMahon K.D."/>
            <person name="Konstantinidis K.T."/>
            <person name="Eloe-Fadrosh E.A."/>
            <person name="Kyrpides N.C."/>
            <person name="Woyke T."/>
        </authorList>
    </citation>
    <scope>NUCLEOTIDE SEQUENCE</scope>
    <source>
        <strain evidence="1">GVMAG-M-3300023174-3</strain>
    </source>
</reference>
<dbReference type="AlphaFoldDB" id="A0A6C0DP96"/>
<name>A0A6C0DP96_9ZZZZ</name>